<dbReference type="SMART" id="SM00421">
    <property type="entry name" value="HTH_LUXR"/>
    <property type="match status" value="1"/>
</dbReference>
<dbReference type="Pfam" id="PF00196">
    <property type="entry name" value="GerE"/>
    <property type="match status" value="1"/>
</dbReference>
<dbReference type="InterPro" id="IPR016032">
    <property type="entry name" value="Sig_transdc_resp-reg_C-effctor"/>
</dbReference>
<reference evidence="3" key="1">
    <citation type="submission" date="2017-06" db="EMBL/GenBank/DDBJ databases">
        <authorList>
            <person name="Varghese N."/>
            <person name="Submissions S."/>
        </authorList>
    </citation>
    <scope>NUCLEOTIDE SEQUENCE [LARGE SCALE GENOMIC DNA]</scope>
    <source>
        <strain evidence="3">DSM 44485</strain>
    </source>
</reference>
<dbReference type="RefSeq" id="WP_089315759.1">
    <property type="nucleotide sequence ID" value="NZ_FZNP01000017.1"/>
</dbReference>
<feature type="domain" description="HTH luxR-type" evidence="1">
    <location>
        <begin position="124"/>
        <end position="189"/>
    </location>
</feature>
<gene>
    <name evidence="2" type="ORF">SAMN06265355_11728</name>
</gene>
<sequence length="191" mass="20856">MHLSVHDQKQVTGLLATARHEILSLVPAWPAPLRNAYLRRRTTARPRSRIVVSRSCRLQAASGQGPSEIRLGGALPAFLLVVDRRAALVRGNGPHLAPAVVQPAEIDRLVAIFESHWEKAYPIAPVPARPMSELQLNILRKLAVGMTDQAAANALKISSRTVQRQVHDVMEQLGARSRLELGICLAATDLV</sequence>
<keyword evidence="3" id="KW-1185">Reference proteome</keyword>
<accession>A0A239EER1</accession>
<dbReference type="InterPro" id="IPR036388">
    <property type="entry name" value="WH-like_DNA-bd_sf"/>
</dbReference>
<dbReference type="EMBL" id="FZNP01000017">
    <property type="protein sequence ID" value="SNS42778.1"/>
    <property type="molecule type" value="Genomic_DNA"/>
</dbReference>
<evidence type="ECO:0000313" key="3">
    <source>
        <dbReference type="Proteomes" id="UP000198420"/>
    </source>
</evidence>
<name>A0A239EER1_9ACTN</name>
<proteinExistence type="predicted"/>
<dbReference type="PROSITE" id="PS50043">
    <property type="entry name" value="HTH_LUXR_2"/>
    <property type="match status" value="1"/>
</dbReference>
<dbReference type="SUPFAM" id="SSF46894">
    <property type="entry name" value="C-terminal effector domain of the bipartite response regulators"/>
    <property type="match status" value="1"/>
</dbReference>
<evidence type="ECO:0000313" key="2">
    <source>
        <dbReference type="EMBL" id="SNS42778.1"/>
    </source>
</evidence>
<dbReference type="GO" id="GO:0006355">
    <property type="term" value="P:regulation of DNA-templated transcription"/>
    <property type="evidence" value="ECO:0007669"/>
    <property type="project" value="InterPro"/>
</dbReference>
<dbReference type="AlphaFoldDB" id="A0A239EER1"/>
<dbReference type="OrthoDB" id="3369460at2"/>
<dbReference type="Proteomes" id="UP000198420">
    <property type="component" value="Unassembled WGS sequence"/>
</dbReference>
<dbReference type="Gene3D" id="1.10.10.10">
    <property type="entry name" value="Winged helix-like DNA-binding domain superfamily/Winged helix DNA-binding domain"/>
    <property type="match status" value="1"/>
</dbReference>
<organism evidence="2 3">
    <name type="scientific">Actinomadura mexicana</name>
    <dbReference type="NCBI Taxonomy" id="134959"/>
    <lineage>
        <taxon>Bacteria</taxon>
        <taxon>Bacillati</taxon>
        <taxon>Actinomycetota</taxon>
        <taxon>Actinomycetes</taxon>
        <taxon>Streptosporangiales</taxon>
        <taxon>Thermomonosporaceae</taxon>
        <taxon>Actinomadura</taxon>
    </lineage>
</organism>
<dbReference type="GO" id="GO:0003677">
    <property type="term" value="F:DNA binding"/>
    <property type="evidence" value="ECO:0007669"/>
    <property type="project" value="InterPro"/>
</dbReference>
<dbReference type="InterPro" id="IPR000792">
    <property type="entry name" value="Tscrpt_reg_LuxR_C"/>
</dbReference>
<evidence type="ECO:0000259" key="1">
    <source>
        <dbReference type="PROSITE" id="PS50043"/>
    </source>
</evidence>
<protein>
    <submittedName>
        <fullName evidence="2">Regulatory protein, luxR family</fullName>
    </submittedName>
</protein>